<comment type="caution">
    <text evidence="13">The sequence shown here is derived from an EMBL/GenBank/DDBJ whole genome shotgun (WGS) entry which is preliminary data.</text>
</comment>
<keyword evidence="5" id="KW-0677">Repeat</keyword>
<dbReference type="AlphaFoldDB" id="A0AAV3QRJ1"/>
<dbReference type="GO" id="GO:0016020">
    <property type="term" value="C:membrane"/>
    <property type="evidence" value="ECO:0007669"/>
    <property type="project" value="UniProtKB-SubCell"/>
</dbReference>
<reference evidence="13 14" key="1">
    <citation type="submission" date="2024-01" db="EMBL/GenBank/DDBJ databases">
        <title>The complete chloroplast genome sequence of Lithospermum erythrorhizon: insights into the phylogenetic relationship among Boraginaceae species and the maternal lineages of purple gromwells.</title>
        <authorList>
            <person name="Okada T."/>
            <person name="Watanabe K."/>
        </authorList>
    </citation>
    <scope>NUCLEOTIDE SEQUENCE [LARGE SCALE GENOMIC DNA]</scope>
</reference>
<dbReference type="FunFam" id="3.80.10.10:FF:000041">
    <property type="entry name" value="LRR receptor-like serine/threonine-protein kinase ERECTA"/>
    <property type="match status" value="1"/>
</dbReference>
<keyword evidence="14" id="KW-1185">Reference proteome</keyword>
<dbReference type="Gene3D" id="3.30.200.20">
    <property type="entry name" value="Phosphorylase Kinase, domain 1"/>
    <property type="match status" value="1"/>
</dbReference>
<gene>
    <name evidence="13" type="ORF">LIER_21379</name>
</gene>
<dbReference type="Pfam" id="PF00069">
    <property type="entry name" value="Pkinase"/>
    <property type="match status" value="1"/>
</dbReference>
<evidence type="ECO:0000313" key="13">
    <source>
        <dbReference type="EMBL" id="GAA0166155.1"/>
    </source>
</evidence>
<evidence type="ECO:0000256" key="8">
    <source>
        <dbReference type="ARBA" id="ARBA00023180"/>
    </source>
</evidence>
<dbReference type="InterPro" id="IPR001611">
    <property type="entry name" value="Leu-rich_rpt"/>
</dbReference>
<keyword evidence="7 10" id="KW-0472">Membrane</keyword>
<organism evidence="13 14">
    <name type="scientific">Lithospermum erythrorhizon</name>
    <name type="common">Purple gromwell</name>
    <name type="synonym">Lithospermum officinale var. erythrorhizon</name>
    <dbReference type="NCBI Taxonomy" id="34254"/>
    <lineage>
        <taxon>Eukaryota</taxon>
        <taxon>Viridiplantae</taxon>
        <taxon>Streptophyta</taxon>
        <taxon>Embryophyta</taxon>
        <taxon>Tracheophyta</taxon>
        <taxon>Spermatophyta</taxon>
        <taxon>Magnoliopsida</taxon>
        <taxon>eudicotyledons</taxon>
        <taxon>Gunneridae</taxon>
        <taxon>Pentapetalae</taxon>
        <taxon>asterids</taxon>
        <taxon>lamiids</taxon>
        <taxon>Boraginales</taxon>
        <taxon>Boraginaceae</taxon>
        <taxon>Boraginoideae</taxon>
        <taxon>Lithospermeae</taxon>
        <taxon>Lithospermum</taxon>
    </lineage>
</organism>
<feature type="region of interest" description="Disordered" evidence="9">
    <location>
        <begin position="307"/>
        <end position="326"/>
    </location>
</feature>
<dbReference type="Pfam" id="PF13855">
    <property type="entry name" value="LRR_8"/>
    <property type="match status" value="1"/>
</dbReference>
<keyword evidence="6 10" id="KW-1133">Transmembrane helix</keyword>
<evidence type="ECO:0000259" key="12">
    <source>
        <dbReference type="PROSITE" id="PS50011"/>
    </source>
</evidence>
<dbReference type="InterPro" id="IPR046959">
    <property type="entry name" value="PRK1-6/SRF4-like"/>
</dbReference>
<dbReference type="EMBL" id="BAABME010005629">
    <property type="protein sequence ID" value="GAA0166155.1"/>
    <property type="molecule type" value="Genomic_DNA"/>
</dbReference>
<feature type="chain" id="PRO_5043898594" evidence="11">
    <location>
        <begin position="28"/>
        <end position="637"/>
    </location>
</feature>
<dbReference type="GO" id="GO:0004672">
    <property type="term" value="F:protein kinase activity"/>
    <property type="evidence" value="ECO:0007669"/>
    <property type="project" value="InterPro"/>
</dbReference>
<keyword evidence="4 11" id="KW-0732">Signal</keyword>
<dbReference type="Gene3D" id="1.10.510.10">
    <property type="entry name" value="Transferase(Phosphotransferase) domain 1"/>
    <property type="match status" value="1"/>
</dbReference>
<evidence type="ECO:0000256" key="4">
    <source>
        <dbReference type="ARBA" id="ARBA00022729"/>
    </source>
</evidence>
<comment type="subcellular location">
    <subcellularLocation>
        <location evidence="1">Membrane</location>
    </subcellularLocation>
</comment>
<dbReference type="SUPFAM" id="SSF56112">
    <property type="entry name" value="Protein kinase-like (PK-like)"/>
    <property type="match status" value="1"/>
</dbReference>
<feature type="transmembrane region" description="Helical" evidence="10">
    <location>
        <begin position="251"/>
        <end position="273"/>
    </location>
</feature>
<evidence type="ECO:0000256" key="1">
    <source>
        <dbReference type="ARBA" id="ARBA00004370"/>
    </source>
</evidence>
<dbReference type="SUPFAM" id="SSF52058">
    <property type="entry name" value="L domain-like"/>
    <property type="match status" value="1"/>
</dbReference>
<evidence type="ECO:0000256" key="6">
    <source>
        <dbReference type="ARBA" id="ARBA00022989"/>
    </source>
</evidence>
<feature type="compositionally biased region" description="Basic and acidic residues" evidence="9">
    <location>
        <begin position="622"/>
        <end position="637"/>
    </location>
</feature>
<evidence type="ECO:0000256" key="11">
    <source>
        <dbReference type="SAM" id="SignalP"/>
    </source>
</evidence>
<dbReference type="PROSITE" id="PS50011">
    <property type="entry name" value="PROTEIN_KINASE_DOM"/>
    <property type="match status" value="1"/>
</dbReference>
<keyword evidence="8" id="KW-0325">Glycoprotein</keyword>
<dbReference type="InterPro" id="IPR011009">
    <property type="entry name" value="Kinase-like_dom_sf"/>
</dbReference>
<dbReference type="InterPro" id="IPR000719">
    <property type="entry name" value="Prot_kinase_dom"/>
</dbReference>
<dbReference type="Proteomes" id="UP001454036">
    <property type="component" value="Unassembled WGS sequence"/>
</dbReference>
<evidence type="ECO:0000256" key="7">
    <source>
        <dbReference type="ARBA" id="ARBA00023136"/>
    </source>
</evidence>
<dbReference type="Gene3D" id="3.80.10.10">
    <property type="entry name" value="Ribonuclease Inhibitor"/>
    <property type="match status" value="3"/>
</dbReference>
<dbReference type="PANTHER" id="PTHR48007:SF19">
    <property type="entry name" value="POLLEN RECEPTOR-LIKE KINASE 5"/>
    <property type="match status" value="1"/>
</dbReference>
<evidence type="ECO:0000256" key="5">
    <source>
        <dbReference type="ARBA" id="ARBA00022737"/>
    </source>
</evidence>
<protein>
    <submittedName>
        <fullName evidence="13">Transmembrane signal receptor</fullName>
    </submittedName>
</protein>
<keyword evidence="2" id="KW-0433">Leucine-rich repeat</keyword>
<feature type="compositionally biased region" description="Basic and acidic residues" evidence="9">
    <location>
        <begin position="307"/>
        <end position="324"/>
    </location>
</feature>
<name>A0AAV3QRJ1_LITER</name>
<evidence type="ECO:0000256" key="9">
    <source>
        <dbReference type="SAM" id="MobiDB-lite"/>
    </source>
</evidence>
<evidence type="ECO:0000313" key="14">
    <source>
        <dbReference type="Proteomes" id="UP001454036"/>
    </source>
</evidence>
<sequence length="637" mass="70568">MALDVLRLARPPLIFLVLLVLNVVVTSLGDKASDVQNLISFRDSLENKGALSGWDASKPLCAGDKSSWGDTILCDNGIFWGIKLENLGLKGTINVDALKGIPTLRSVSLMSNDFDGPFPNVNILGSLKTFYLSNNNFQGDIPSDAFDGMNSLKKLHMANNQFTGQIPISLTTLPKLLELSLENNQFSGKIPDFSPGTVRIFNVANNKLEGQIPPALSFFSADSFSGNKGLCGAPLESCKASTAANLSITTITILSIVCFAAISALIAVIVILLRRKRTDYVKTNYNQVGASMVSPDPNRFAASADLNRMERGPPDNDHVGKRSPDNQSVKLSFLRDDRTIFDMTDLLKASAETLGNGVCGSTYKAAIVGGPTMVVKRFRHMNNVDRVEFCDHMRRIGRLNHKNLLPFVAFYYRKDEKLMVFDHVDNGSLEVYLHDSTSLNWQSRLKIIKGIARGLMYLHNELPNLIAPHGHLKSSNVLLNKQTMEPILTDYALIPLINQEEAQQHLTAYKSPEFQQTGRITKKTDVWGLGMLILEILTGKIPSNSWVQSIVGEALNVEIIDKDMPGKRGYEGEMIKLLKIGLKCCDTDIEKRYDIKEVVEMIEEIKVKENNAEDDFFSVASPDDKRSSRGLSDDFKF</sequence>
<dbReference type="PANTHER" id="PTHR48007">
    <property type="entry name" value="LEUCINE-RICH REPEAT RECEPTOR-LIKE PROTEIN KINASE PXC1"/>
    <property type="match status" value="1"/>
</dbReference>
<feature type="signal peptide" evidence="11">
    <location>
        <begin position="1"/>
        <end position="27"/>
    </location>
</feature>
<evidence type="ECO:0000256" key="3">
    <source>
        <dbReference type="ARBA" id="ARBA00022692"/>
    </source>
</evidence>
<accession>A0AAV3QRJ1</accession>
<evidence type="ECO:0000256" key="2">
    <source>
        <dbReference type="ARBA" id="ARBA00022614"/>
    </source>
</evidence>
<dbReference type="GO" id="GO:0005524">
    <property type="term" value="F:ATP binding"/>
    <property type="evidence" value="ECO:0007669"/>
    <property type="project" value="InterPro"/>
</dbReference>
<feature type="domain" description="Protein kinase" evidence="12">
    <location>
        <begin position="348"/>
        <end position="617"/>
    </location>
</feature>
<feature type="region of interest" description="Disordered" evidence="9">
    <location>
        <begin position="617"/>
        <end position="637"/>
    </location>
</feature>
<proteinExistence type="predicted"/>
<keyword evidence="13" id="KW-0675">Receptor</keyword>
<keyword evidence="3 10" id="KW-0812">Transmembrane</keyword>
<evidence type="ECO:0000256" key="10">
    <source>
        <dbReference type="SAM" id="Phobius"/>
    </source>
</evidence>
<dbReference type="InterPro" id="IPR032675">
    <property type="entry name" value="LRR_dom_sf"/>
</dbReference>